<organism evidence="1 2">
    <name type="scientific">Veronia nyctiphanis</name>
    <dbReference type="NCBI Taxonomy" id="1278244"/>
    <lineage>
        <taxon>Bacteria</taxon>
        <taxon>Pseudomonadati</taxon>
        <taxon>Pseudomonadota</taxon>
        <taxon>Gammaproteobacteria</taxon>
        <taxon>Vibrionales</taxon>
        <taxon>Vibrionaceae</taxon>
        <taxon>Veronia</taxon>
    </lineage>
</organism>
<dbReference type="Proteomes" id="UP000290287">
    <property type="component" value="Unassembled WGS sequence"/>
</dbReference>
<dbReference type="OrthoDB" id="4863874at2"/>
<protein>
    <recommendedName>
        <fullName evidence="3">Phospholipid scramblase</fullName>
    </recommendedName>
</protein>
<gene>
    <name evidence="1" type="ORF">CS022_20005</name>
</gene>
<keyword evidence="2" id="KW-1185">Reference proteome</keyword>
<name>A0A4Q0YP58_9GAMM</name>
<accession>A0A4Q0YP58</accession>
<evidence type="ECO:0000313" key="2">
    <source>
        <dbReference type="Proteomes" id="UP000290287"/>
    </source>
</evidence>
<dbReference type="InterPro" id="IPR007612">
    <property type="entry name" value="LOR"/>
</dbReference>
<dbReference type="AlphaFoldDB" id="A0A4Q0YP58"/>
<dbReference type="EMBL" id="PEIB01000033">
    <property type="protein sequence ID" value="RXJ71734.1"/>
    <property type="molecule type" value="Genomic_DNA"/>
</dbReference>
<proteinExistence type="predicted"/>
<reference evidence="1 2" key="1">
    <citation type="submission" date="2017-10" db="EMBL/GenBank/DDBJ databases">
        <title>Nyctiphanis sp. nov., isolated from the stomach of the euphausiid Nyctiphanes simplex (Hansen, 1911) in the Gulf of California.</title>
        <authorList>
            <person name="Gomez-Gil B."/>
            <person name="Aguilar-Mendez M."/>
            <person name="Lopez-Cortes A."/>
            <person name="Gomez-Gutierrez J."/>
            <person name="Roque A."/>
            <person name="Lang E."/>
            <person name="Gonzalez-Castillo A."/>
        </authorList>
    </citation>
    <scope>NUCLEOTIDE SEQUENCE [LARGE SCALE GENOMIC DNA]</scope>
    <source>
        <strain evidence="1 2">CAIM 600</strain>
    </source>
</reference>
<evidence type="ECO:0000313" key="1">
    <source>
        <dbReference type="EMBL" id="RXJ71734.1"/>
    </source>
</evidence>
<sequence length="153" mass="17563">MTISDENGELRYEAKGDSLFSFTWRVYQNGEEVAVVSRKVWSWSPTWLVSTNSDNFRVKRKVWSWMRTFFVFGGQYDGVTAVGKFWTNEFNISSQQRRIASACGKVFSIRDMHSVEVTEENDDDELFTAVIMVILLMDRRSENNNASSASAGD</sequence>
<dbReference type="InterPro" id="IPR025659">
    <property type="entry name" value="Tubby-like_C"/>
</dbReference>
<dbReference type="SUPFAM" id="SSF54518">
    <property type="entry name" value="Tubby C-terminal domain-like"/>
    <property type="match status" value="1"/>
</dbReference>
<dbReference type="RefSeq" id="WP_129123708.1">
    <property type="nucleotide sequence ID" value="NZ_PEIB01000033.1"/>
</dbReference>
<dbReference type="Pfam" id="PF04525">
    <property type="entry name" value="LOR"/>
    <property type="match status" value="1"/>
</dbReference>
<evidence type="ECO:0008006" key="3">
    <source>
        <dbReference type="Google" id="ProtNLM"/>
    </source>
</evidence>
<comment type="caution">
    <text evidence="1">The sequence shown here is derived from an EMBL/GenBank/DDBJ whole genome shotgun (WGS) entry which is preliminary data.</text>
</comment>